<evidence type="ECO:0000256" key="1">
    <source>
        <dbReference type="ARBA" id="ARBA00009861"/>
    </source>
</evidence>
<comment type="similarity">
    <text evidence="1">Belongs to the plant acyltransferase family.</text>
</comment>
<dbReference type="InterPro" id="IPR050898">
    <property type="entry name" value="Plant_acyltransferase"/>
</dbReference>
<comment type="caution">
    <text evidence="2">The sequence shown here is derived from an EMBL/GenBank/DDBJ whole genome shotgun (WGS) entry which is preliminary data.</text>
</comment>
<gene>
    <name evidence="2" type="ORF">BAE44_0023031</name>
</gene>
<dbReference type="EMBL" id="LWDX02064757">
    <property type="protein sequence ID" value="OEL15949.1"/>
    <property type="molecule type" value="Genomic_DNA"/>
</dbReference>
<dbReference type="InterPro" id="IPR023213">
    <property type="entry name" value="CAT-like_dom_sf"/>
</dbReference>
<dbReference type="PANTHER" id="PTHR31147:SF55">
    <property type="entry name" value="HXXXD-TYPE ACYL-TRANSFERASE FAMILY PROTEIN"/>
    <property type="match status" value="1"/>
</dbReference>
<reference evidence="2 3" key="1">
    <citation type="submission" date="2016-09" db="EMBL/GenBank/DDBJ databases">
        <title>The draft genome of Dichanthelium oligosanthes: A C3 panicoid grass species.</title>
        <authorList>
            <person name="Studer A.J."/>
            <person name="Schnable J.C."/>
            <person name="Brutnell T.P."/>
        </authorList>
    </citation>
    <scope>NUCLEOTIDE SEQUENCE [LARGE SCALE GENOMIC DNA]</scope>
    <source>
        <strain evidence="3">cv. Kellogg 1175</strain>
        <tissue evidence="2">Leaf</tissue>
    </source>
</reference>
<protein>
    <submittedName>
        <fullName evidence="2">Uncharacterized protein</fullName>
    </submittedName>
</protein>
<dbReference type="GO" id="GO:0016747">
    <property type="term" value="F:acyltransferase activity, transferring groups other than amino-acyl groups"/>
    <property type="evidence" value="ECO:0007669"/>
    <property type="project" value="UniProtKB-ARBA"/>
</dbReference>
<evidence type="ECO:0000313" key="3">
    <source>
        <dbReference type="Proteomes" id="UP000095767"/>
    </source>
</evidence>
<keyword evidence="3" id="KW-1185">Reference proteome</keyword>
<organism evidence="2 3">
    <name type="scientific">Dichanthelium oligosanthes</name>
    <dbReference type="NCBI Taxonomy" id="888268"/>
    <lineage>
        <taxon>Eukaryota</taxon>
        <taxon>Viridiplantae</taxon>
        <taxon>Streptophyta</taxon>
        <taxon>Embryophyta</taxon>
        <taxon>Tracheophyta</taxon>
        <taxon>Spermatophyta</taxon>
        <taxon>Magnoliopsida</taxon>
        <taxon>Liliopsida</taxon>
        <taxon>Poales</taxon>
        <taxon>Poaceae</taxon>
        <taxon>PACMAD clade</taxon>
        <taxon>Panicoideae</taxon>
        <taxon>Panicodae</taxon>
        <taxon>Paniceae</taxon>
        <taxon>Dichantheliinae</taxon>
        <taxon>Dichanthelium</taxon>
    </lineage>
</organism>
<dbReference type="PANTHER" id="PTHR31147">
    <property type="entry name" value="ACYL TRANSFERASE 4"/>
    <property type="match status" value="1"/>
</dbReference>
<evidence type="ECO:0000313" key="2">
    <source>
        <dbReference type="EMBL" id="OEL15949.1"/>
    </source>
</evidence>
<dbReference type="Proteomes" id="UP000095767">
    <property type="component" value="Unassembled WGS sequence"/>
</dbReference>
<sequence>MSSAQGEGGDSNSNPESPAPLAFPCNMRAHVGAGDGYYGNCVVGQLVPPTRGAMGSSSIGNLIRLFRRAKEKAPDLLPSSSNSEAAAPDEAATAEAQQLGWHNGLVVVSCLNLGFDAADFGGGGVARVMWHEEQTLSDLHGVPAVARGRGERVVAVREAGARRRLPRGSLKG</sequence>
<dbReference type="AlphaFoldDB" id="A0A1E5USR8"/>
<accession>A0A1E5USR8</accession>
<proteinExistence type="inferred from homology"/>
<name>A0A1E5USR8_9POAL</name>
<dbReference type="Gene3D" id="3.30.559.10">
    <property type="entry name" value="Chloramphenicol acetyltransferase-like domain"/>
    <property type="match status" value="1"/>
</dbReference>